<gene>
    <name evidence="3" type="ORF">SAMN05421753_10360</name>
</gene>
<evidence type="ECO:0000256" key="1">
    <source>
        <dbReference type="SAM" id="MobiDB-lite"/>
    </source>
</evidence>
<keyword evidence="2" id="KW-0732">Signal</keyword>
<evidence type="ECO:0000313" key="3">
    <source>
        <dbReference type="EMBL" id="SFH80764.1"/>
    </source>
</evidence>
<dbReference type="PROSITE" id="PS51257">
    <property type="entry name" value="PROKAR_LIPOPROTEIN"/>
    <property type="match status" value="1"/>
</dbReference>
<dbReference type="EMBL" id="FOQD01000003">
    <property type="protein sequence ID" value="SFH80764.1"/>
    <property type="molecule type" value="Genomic_DNA"/>
</dbReference>
<proteinExistence type="predicted"/>
<name>A0A1I3D1U7_9PLAN</name>
<evidence type="ECO:0000313" key="4">
    <source>
        <dbReference type="Proteomes" id="UP000199518"/>
    </source>
</evidence>
<protein>
    <submittedName>
        <fullName evidence="3">Uncharacterized protein</fullName>
    </submittedName>
</protein>
<evidence type="ECO:0000256" key="2">
    <source>
        <dbReference type="SAM" id="SignalP"/>
    </source>
</evidence>
<feature type="compositionally biased region" description="Polar residues" evidence="1">
    <location>
        <begin position="50"/>
        <end position="60"/>
    </location>
</feature>
<accession>A0A1I3D1U7</accession>
<organism evidence="3 4">
    <name type="scientific">Planctomicrobium piriforme</name>
    <dbReference type="NCBI Taxonomy" id="1576369"/>
    <lineage>
        <taxon>Bacteria</taxon>
        <taxon>Pseudomonadati</taxon>
        <taxon>Planctomycetota</taxon>
        <taxon>Planctomycetia</taxon>
        <taxon>Planctomycetales</taxon>
        <taxon>Planctomycetaceae</taxon>
        <taxon>Planctomicrobium</taxon>
    </lineage>
</organism>
<feature type="signal peptide" evidence="2">
    <location>
        <begin position="1"/>
        <end position="22"/>
    </location>
</feature>
<dbReference type="RefSeq" id="WP_092048093.1">
    <property type="nucleotide sequence ID" value="NZ_FOQD01000003.1"/>
</dbReference>
<feature type="chain" id="PRO_5011600946" evidence="2">
    <location>
        <begin position="23"/>
        <end position="112"/>
    </location>
</feature>
<reference evidence="4" key="1">
    <citation type="submission" date="2016-10" db="EMBL/GenBank/DDBJ databases">
        <authorList>
            <person name="Varghese N."/>
            <person name="Submissions S."/>
        </authorList>
    </citation>
    <scope>NUCLEOTIDE SEQUENCE [LARGE SCALE GENOMIC DNA]</scope>
    <source>
        <strain evidence="4">DSM 26348</strain>
    </source>
</reference>
<dbReference type="Proteomes" id="UP000199518">
    <property type="component" value="Unassembled WGS sequence"/>
</dbReference>
<sequence>MTRYAFAAALISAACLTAAAQAGNPGSPCGQMVTQAGPVPETATPPSAPAQGQTVQSRSIEPQAVPTVMQQAPVRYYGSNARVTNFSQTRPYARVGDIAWRRQHPGSHFQQQ</sequence>
<keyword evidence="4" id="KW-1185">Reference proteome</keyword>
<feature type="region of interest" description="Disordered" evidence="1">
    <location>
        <begin position="22"/>
        <end position="65"/>
    </location>
</feature>
<dbReference type="AlphaFoldDB" id="A0A1I3D1U7"/>